<dbReference type="Proteomes" id="UP000029868">
    <property type="component" value="Unassembled WGS sequence"/>
</dbReference>
<evidence type="ECO:0000313" key="2">
    <source>
        <dbReference type="Proteomes" id="UP000029868"/>
    </source>
</evidence>
<proteinExistence type="predicted"/>
<accession>A0A099KX60</accession>
<reference evidence="1 2" key="1">
    <citation type="submission" date="2014-08" db="EMBL/GenBank/DDBJ databases">
        <title>Genomic and Phenotypic Diversity of Colwellia psychrerythraea strains from Disparate Marine Basins.</title>
        <authorList>
            <person name="Techtmann S.M."/>
            <person name="Stelling S.C."/>
            <person name="Utturkar S.M."/>
            <person name="Alshibli N."/>
            <person name="Harris A."/>
            <person name="Brown S.D."/>
            <person name="Hazen T.C."/>
        </authorList>
    </citation>
    <scope>NUCLEOTIDE SEQUENCE [LARGE SCALE GENOMIC DNA]</scope>
    <source>
        <strain evidence="1 2">GAB14E</strain>
    </source>
</reference>
<name>A0A099KX60_COLPS</name>
<dbReference type="EMBL" id="JQEC01000015">
    <property type="protein sequence ID" value="KGJ95151.1"/>
    <property type="molecule type" value="Genomic_DNA"/>
</dbReference>
<protein>
    <recommendedName>
        <fullName evidence="3">Transporter</fullName>
    </recommendedName>
</protein>
<organism evidence="1 2">
    <name type="scientific">Colwellia psychrerythraea</name>
    <name type="common">Vibrio psychroerythus</name>
    <dbReference type="NCBI Taxonomy" id="28229"/>
    <lineage>
        <taxon>Bacteria</taxon>
        <taxon>Pseudomonadati</taxon>
        <taxon>Pseudomonadota</taxon>
        <taxon>Gammaproteobacteria</taxon>
        <taxon>Alteromonadales</taxon>
        <taxon>Colwelliaceae</taxon>
        <taxon>Colwellia</taxon>
    </lineage>
</organism>
<evidence type="ECO:0008006" key="3">
    <source>
        <dbReference type="Google" id="ProtNLM"/>
    </source>
</evidence>
<evidence type="ECO:0000313" key="1">
    <source>
        <dbReference type="EMBL" id="KGJ95151.1"/>
    </source>
</evidence>
<dbReference type="AlphaFoldDB" id="A0A099KX60"/>
<dbReference type="PATRIC" id="fig|28229.3.peg.1539"/>
<comment type="caution">
    <text evidence="1">The sequence shown here is derived from an EMBL/GenBank/DDBJ whole genome shotgun (WGS) entry which is preliminary data.</text>
</comment>
<dbReference type="RefSeq" id="WP_231562008.1">
    <property type="nucleotide sequence ID" value="NZ_JQEC01000015.1"/>
</dbReference>
<gene>
    <name evidence="1" type="ORF">GAB14E_1933</name>
</gene>
<sequence length="295" mass="31938">MNNAQKSVLKRTLLSKQLALQLIPFGKLILLSSLSCSSFAYGQSDALPKDTQNKEALAKKLNNPVAALISAPIQYNFDENIGADDKGSRTTINIQPVIPFSISDNWNLISRTILPVIDQESIHNNAGTQSGVGDIVQSIFFSPKAPTNNGWILGAGPVLLLPTGSDDKLTADKFGLGPTAVALKQQGPWTYGALGNHIWSVGGRSDRADVNATFMQPFLVYTTKKATTYALNTESTYDWESKQWAVPVNFTVTQMIKVGGQLISVGGGLRYWAKSTDNGPEGVGIRLMFTMLFPK</sequence>